<dbReference type="SMART" id="SM00388">
    <property type="entry name" value="HisKA"/>
    <property type="match status" value="1"/>
</dbReference>
<name>A0A518ELN3_9BACT</name>
<keyword evidence="5" id="KW-0547">Nucleotide-binding</keyword>
<sequence length="433" mass="45636">MFQDLPAQEGTMESDLSQQNAAQVENAIATFTSVLENLQASHTRLEERARRVDAELCAANEALGQKVHELDRVKQHLESVLTSIPTGAIVYDTEGRIVRANDAALTILGVTRTDLLGVGTVAGLSGPAADGRETEVECADGVTRVLVRRYRPVHVEGGIPAGGVEVIEDQSELVRATERLHRLDKTAALGTMAGGIAHEIRNPLHAIQGFAQLLCREADGDSRATRHAVRIQEGVNEIESIVASMLGIAGEGELRVETFNARALVREAVEAVLSEREAPDLWTMELIGPAATIQADRIKLRQAVRNLVANACDAQPAGGPVRVETMPAKNGVTITVTDAGPGIPSKDIERICDPFFTTRAEGTGMGLALVQRVAELHGGVLELQAPNSAILTPAGQTPLNGACFALTIPTQTVSASGLHAGAPTNASANPATA</sequence>
<evidence type="ECO:0000256" key="2">
    <source>
        <dbReference type="ARBA" id="ARBA00012438"/>
    </source>
</evidence>
<evidence type="ECO:0000256" key="7">
    <source>
        <dbReference type="ARBA" id="ARBA00022840"/>
    </source>
</evidence>
<dbReference type="InterPro" id="IPR003594">
    <property type="entry name" value="HATPase_dom"/>
</dbReference>
<dbReference type="SMART" id="SM00091">
    <property type="entry name" value="PAS"/>
    <property type="match status" value="1"/>
</dbReference>
<evidence type="ECO:0000256" key="4">
    <source>
        <dbReference type="ARBA" id="ARBA00022679"/>
    </source>
</evidence>
<dbReference type="CDD" id="cd00130">
    <property type="entry name" value="PAS"/>
    <property type="match status" value="1"/>
</dbReference>
<evidence type="ECO:0000256" key="5">
    <source>
        <dbReference type="ARBA" id="ARBA00022741"/>
    </source>
</evidence>
<dbReference type="OrthoDB" id="236031at2"/>
<dbReference type="Pfam" id="PF00512">
    <property type="entry name" value="HisKA"/>
    <property type="match status" value="1"/>
</dbReference>
<accession>A0A518ELN3</accession>
<evidence type="ECO:0000256" key="3">
    <source>
        <dbReference type="ARBA" id="ARBA00022553"/>
    </source>
</evidence>
<dbReference type="InterPro" id="IPR003661">
    <property type="entry name" value="HisK_dim/P_dom"/>
</dbReference>
<dbReference type="InterPro" id="IPR004358">
    <property type="entry name" value="Sig_transdc_His_kin-like_C"/>
</dbReference>
<dbReference type="GO" id="GO:0000155">
    <property type="term" value="F:phosphorelay sensor kinase activity"/>
    <property type="evidence" value="ECO:0007669"/>
    <property type="project" value="InterPro"/>
</dbReference>
<dbReference type="SUPFAM" id="SSF55874">
    <property type="entry name" value="ATPase domain of HSP90 chaperone/DNA topoisomerase II/histidine kinase"/>
    <property type="match status" value="1"/>
</dbReference>
<dbReference type="SMART" id="SM00387">
    <property type="entry name" value="HATPase_c"/>
    <property type="match status" value="1"/>
</dbReference>
<dbReference type="CDD" id="cd00082">
    <property type="entry name" value="HisKA"/>
    <property type="match status" value="1"/>
</dbReference>
<dbReference type="Pfam" id="PF02518">
    <property type="entry name" value="HATPase_c"/>
    <property type="match status" value="1"/>
</dbReference>
<evidence type="ECO:0000313" key="12">
    <source>
        <dbReference type="Proteomes" id="UP000320390"/>
    </source>
</evidence>
<dbReference type="Pfam" id="PF13188">
    <property type="entry name" value="PAS_8"/>
    <property type="match status" value="1"/>
</dbReference>
<evidence type="ECO:0000259" key="9">
    <source>
        <dbReference type="PROSITE" id="PS50109"/>
    </source>
</evidence>
<keyword evidence="3" id="KW-0597">Phosphoprotein</keyword>
<dbReference type="PROSITE" id="PS50112">
    <property type="entry name" value="PAS"/>
    <property type="match status" value="1"/>
</dbReference>
<evidence type="ECO:0000313" key="11">
    <source>
        <dbReference type="EMBL" id="QDV05000.1"/>
    </source>
</evidence>
<dbReference type="InterPro" id="IPR035965">
    <property type="entry name" value="PAS-like_dom_sf"/>
</dbReference>
<dbReference type="Gene3D" id="3.30.565.10">
    <property type="entry name" value="Histidine kinase-like ATPase, C-terminal domain"/>
    <property type="match status" value="1"/>
</dbReference>
<evidence type="ECO:0000256" key="6">
    <source>
        <dbReference type="ARBA" id="ARBA00022777"/>
    </source>
</evidence>
<dbReference type="InterPro" id="IPR036890">
    <property type="entry name" value="HATPase_C_sf"/>
</dbReference>
<dbReference type="PANTHER" id="PTHR43065">
    <property type="entry name" value="SENSOR HISTIDINE KINASE"/>
    <property type="match status" value="1"/>
</dbReference>
<evidence type="ECO:0000256" key="8">
    <source>
        <dbReference type="ARBA" id="ARBA00023012"/>
    </source>
</evidence>
<dbReference type="EMBL" id="CP036434">
    <property type="protein sequence ID" value="QDV05000.1"/>
    <property type="molecule type" value="Genomic_DNA"/>
</dbReference>
<proteinExistence type="predicted"/>
<dbReference type="NCBIfam" id="TIGR00229">
    <property type="entry name" value="sensory_box"/>
    <property type="match status" value="1"/>
</dbReference>
<gene>
    <name evidence="11" type="primary">kinE</name>
    <name evidence="11" type="ORF">Poly30_04950</name>
</gene>
<dbReference type="SUPFAM" id="SSF55785">
    <property type="entry name" value="PYP-like sensor domain (PAS domain)"/>
    <property type="match status" value="1"/>
</dbReference>
<dbReference type="PROSITE" id="PS50109">
    <property type="entry name" value="HIS_KIN"/>
    <property type="match status" value="1"/>
</dbReference>
<keyword evidence="8" id="KW-0902">Two-component regulatory system</keyword>
<organism evidence="11 12">
    <name type="scientific">Saltatorellus ferox</name>
    <dbReference type="NCBI Taxonomy" id="2528018"/>
    <lineage>
        <taxon>Bacteria</taxon>
        <taxon>Pseudomonadati</taxon>
        <taxon>Planctomycetota</taxon>
        <taxon>Planctomycetia</taxon>
        <taxon>Planctomycetia incertae sedis</taxon>
        <taxon>Saltatorellus</taxon>
    </lineage>
</organism>
<dbReference type="Proteomes" id="UP000320390">
    <property type="component" value="Chromosome"/>
</dbReference>
<dbReference type="InterPro" id="IPR000014">
    <property type="entry name" value="PAS"/>
</dbReference>
<dbReference type="SUPFAM" id="SSF47384">
    <property type="entry name" value="Homodimeric domain of signal transducing histidine kinase"/>
    <property type="match status" value="1"/>
</dbReference>
<dbReference type="GO" id="GO:0005524">
    <property type="term" value="F:ATP binding"/>
    <property type="evidence" value="ECO:0007669"/>
    <property type="project" value="UniProtKB-KW"/>
</dbReference>
<feature type="domain" description="PAS" evidence="10">
    <location>
        <begin position="73"/>
        <end position="117"/>
    </location>
</feature>
<dbReference type="Gene3D" id="1.10.287.130">
    <property type="match status" value="1"/>
</dbReference>
<dbReference type="InterPro" id="IPR036097">
    <property type="entry name" value="HisK_dim/P_sf"/>
</dbReference>
<dbReference type="InterPro" id="IPR005467">
    <property type="entry name" value="His_kinase_dom"/>
</dbReference>
<dbReference type="PRINTS" id="PR00344">
    <property type="entry name" value="BCTRLSENSOR"/>
</dbReference>
<keyword evidence="12" id="KW-1185">Reference proteome</keyword>
<keyword evidence="4 11" id="KW-0808">Transferase</keyword>
<dbReference type="AlphaFoldDB" id="A0A518ELN3"/>
<keyword evidence="7" id="KW-0067">ATP-binding</keyword>
<feature type="domain" description="Histidine kinase" evidence="9">
    <location>
        <begin position="195"/>
        <end position="412"/>
    </location>
</feature>
<evidence type="ECO:0000256" key="1">
    <source>
        <dbReference type="ARBA" id="ARBA00000085"/>
    </source>
</evidence>
<evidence type="ECO:0000259" key="10">
    <source>
        <dbReference type="PROSITE" id="PS50112"/>
    </source>
</evidence>
<dbReference type="EC" id="2.7.13.3" evidence="2"/>
<keyword evidence="6 11" id="KW-0418">Kinase</keyword>
<reference evidence="11 12" key="1">
    <citation type="submission" date="2019-02" db="EMBL/GenBank/DDBJ databases">
        <title>Deep-cultivation of Planctomycetes and their phenomic and genomic characterization uncovers novel biology.</title>
        <authorList>
            <person name="Wiegand S."/>
            <person name="Jogler M."/>
            <person name="Boedeker C."/>
            <person name="Pinto D."/>
            <person name="Vollmers J."/>
            <person name="Rivas-Marin E."/>
            <person name="Kohn T."/>
            <person name="Peeters S.H."/>
            <person name="Heuer A."/>
            <person name="Rast P."/>
            <person name="Oberbeckmann S."/>
            <person name="Bunk B."/>
            <person name="Jeske O."/>
            <person name="Meyerdierks A."/>
            <person name="Storesund J.E."/>
            <person name="Kallscheuer N."/>
            <person name="Luecker S."/>
            <person name="Lage O.M."/>
            <person name="Pohl T."/>
            <person name="Merkel B.J."/>
            <person name="Hornburger P."/>
            <person name="Mueller R.-W."/>
            <person name="Bruemmer F."/>
            <person name="Labrenz M."/>
            <person name="Spormann A.M."/>
            <person name="Op den Camp H."/>
            <person name="Overmann J."/>
            <person name="Amann R."/>
            <person name="Jetten M.S.M."/>
            <person name="Mascher T."/>
            <person name="Medema M.H."/>
            <person name="Devos D.P."/>
            <person name="Kaster A.-K."/>
            <person name="Ovreas L."/>
            <person name="Rohde M."/>
            <person name="Galperin M.Y."/>
            <person name="Jogler C."/>
        </authorList>
    </citation>
    <scope>NUCLEOTIDE SEQUENCE [LARGE SCALE GENOMIC DNA]</scope>
    <source>
        <strain evidence="11 12">Poly30</strain>
    </source>
</reference>
<dbReference type="Gene3D" id="3.30.450.20">
    <property type="entry name" value="PAS domain"/>
    <property type="match status" value="1"/>
</dbReference>
<comment type="catalytic activity">
    <reaction evidence="1">
        <text>ATP + protein L-histidine = ADP + protein N-phospho-L-histidine.</text>
        <dbReference type="EC" id="2.7.13.3"/>
    </reaction>
</comment>
<dbReference type="PANTHER" id="PTHR43065:SF10">
    <property type="entry name" value="PEROXIDE STRESS-ACTIVATED HISTIDINE KINASE MAK3"/>
    <property type="match status" value="1"/>
</dbReference>
<protein>
    <recommendedName>
        <fullName evidence="2">histidine kinase</fullName>
        <ecNumber evidence="2">2.7.13.3</ecNumber>
    </recommendedName>
</protein>